<reference evidence="4" key="1">
    <citation type="submission" date="2018-01" db="EMBL/GenBank/DDBJ databases">
        <authorList>
            <person name="Gaut B.S."/>
            <person name="Morton B.R."/>
            <person name="Clegg M.T."/>
            <person name="Duvall M.R."/>
        </authorList>
    </citation>
    <scope>NUCLEOTIDE SEQUENCE [LARGE SCALE GENOMIC DNA]</scope>
</reference>
<sequence>MPSSDARQGAENLDGEVTVGADTGYDAHESIGACLEMKVAPHVMQNTPRRCSAVPDANACGAGYAISQQKRELIEQCFGWAKTVGRVR</sequence>
<organism evidence="2 4">
    <name type="scientific">Cupriavidus oxalaticus</name>
    <dbReference type="NCBI Taxonomy" id="96344"/>
    <lineage>
        <taxon>Bacteria</taxon>
        <taxon>Pseudomonadati</taxon>
        <taxon>Pseudomonadota</taxon>
        <taxon>Betaproteobacteria</taxon>
        <taxon>Burkholderiales</taxon>
        <taxon>Burkholderiaceae</taxon>
        <taxon>Cupriavidus</taxon>
    </lineage>
</organism>
<reference evidence="2" key="2">
    <citation type="submission" date="2018-01" db="EMBL/GenBank/DDBJ databases">
        <authorList>
            <person name="Clerissi C."/>
        </authorList>
    </citation>
    <scope>NUCLEOTIDE SEQUENCE</scope>
    <source>
        <strain evidence="2">Cupriavidus oxalaticus LMG 2235</strain>
    </source>
</reference>
<evidence type="ECO:0000313" key="3">
    <source>
        <dbReference type="EMBL" id="SPC14267.1"/>
    </source>
</evidence>
<accession>A0A375FQU4</accession>
<dbReference type="AlphaFoldDB" id="A0A375FQU4"/>
<evidence type="ECO:0000313" key="4">
    <source>
        <dbReference type="Proteomes" id="UP000256862"/>
    </source>
</evidence>
<dbReference type="EMBL" id="OGUS01000093">
    <property type="protein sequence ID" value="SPC08553.1"/>
    <property type="molecule type" value="Genomic_DNA"/>
</dbReference>
<protein>
    <submittedName>
        <fullName evidence="2">Transposase</fullName>
    </submittedName>
</protein>
<evidence type="ECO:0000313" key="2">
    <source>
        <dbReference type="EMBL" id="SPC08553.1"/>
    </source>
</evidence>
<dbReference type="EMBL" id="OGUS01000121">
    <property type="protein sequence ID" value="SPC14267.1"/>
    <property type="molecule type" value="Genomic_DNA"/>
</dbReference>
<feature type="region of interest" description="Disordered" evidence="1">
    <location>
        <begin position="1"/>
        <end position="20"/>
    </location>
</feature>
<proteinExistence type="predicted"/>
<dbReference type="Proteomes" id="UP000256862">
    <property type="component" value="Chromosome CO2235"/>
</dbReference>
<name>A0A375FQU4_9BURK</name>
<gene>
    <name evidence="3" type="ORF">CO2235_200123</name>
    <name evidence="2" type="ORF">CO2235_U850045</name>
</gene>
<evidence type="ECO:0000256" key="1">
    <source>
        <dbReference type="SAM" id="MobiDB-lite"/>
    </source>
</evidence>
<comment type="caution">
    <text evidence="2">The sequence shown here is derived from an EMBL/GenBank/DDBJ whole genome shotgun (WGS) entry which is preliminary data.</text>
</comment>